<gene>
    <name evidence="2" type="ORF">O3P69_011619</name>
</gene>
<dbReference type="EMBL" id="JARAKH010000038">
    <property type="protein sequence ID" value="KAK8383234.1"/>
    <property type="molecule type" value="Genomic_DNA"/>
</dbReference>
<evidence type="ECO:0000256" key="1">
    <source>
        <dbReference type="SAM" id="MobiDB-lite"/>
    </source>
</evidence>
<protein>
    <submittedName>
        <fullName evidence="2">Uncharacterized protein</fullName>
    </submittedName>
</protein>
<evidence type="ECO:0000313" key="2">
    <source>
        <dbReference type="EMBL" id="KAK8383234.1"/>
    </source>
</evidence>
<evidence type="ECO:0000313" key="3">
    <source>
        <dbReference type="Proteomes" id="UP001487740"/>
    </source>
</evidence>
<sequence length="224" mass="25327">MEKEIWPGTFRVTLMRARQWRAAACLAWLAGRGVSWRGGMRCYMCRVVSCRVVPRRVVSLVAMRRGTLHRHSGGGKQAEVRSAEVRVRLGLGGHSSHRLCRNWRLGSESPGALNSACRWDSTRERPPYVSHKEKYARAPSCVAVDLRPRASQETPRNLACEREQGDRSASPRLRSGAPRQQRRSMSRLRAPTWHKTREGRSEQEGKGDQRTSGAEVVRAIFSLV</sequence>
<feature type="compositionally biased region" description="Basic and acidic residues" evidence="1">
    <location>
        <begin position="195"/>
        <end position="209"/>
    </location>
</feature>
<comment type="caution">
    <text evidence="2">The sequence shown here is derived from an EMBL/GenBank/DDBJ whole genome shotgun (WGS) entry which is preliminary data.</text>
</comment>
<organism evidence="2 3">
    <name type="scientific">Scylla paramamosain</name>
    <name type="common">Mud crab</name>
    <dbReference type="NCBI Taxonomy" id="85552"/>
    <lineage>
        <taxon>Eukaryota</taxon>
        <taxon>Metazoa</taxon>
        <taxon>Ecdysozoa</taxon>
        <taxon>Arthropoda</taxon>
        <taxon>Crustacea</taxon>
        <taxon>Multicrustacea</taxon>
        <taxon>Malacostraca</taxon>
        <taxon>Eumalacostraca</taxon>
        <taxon>Eucarida</taxon>
        <taxon>Decapoda</taxon>
        <taxon>Pleocyemata</taxon>
        <taxon>Brachyura</taxon>
        <taxon>Eubrachyura</taxon>
        <taxon>Portunoidea</taxon>
        <taxon>Portunidae</taxon>
        <taxon>Portuninae</taxon>
        <taxon>Scylla</taxon>
    </lineage>
</organism>
<keyword evidence="3" id="KW-1185">Reference proteome</keyword>
<feature type="region of interest" description="Disordered" evidence="1">
    <location>
        <begin position="146"/>
        <end position="213"/>
    </location>
</feature>
<reference evidence="2 3" key="1">
    <citation type="submission" date="2023-03" db="EMBL/GenBank/DDBJ databases">
        <title>High-quality genome of Scylla paramamosain provides insights in environmental adaptation.</title>
        <authorList>
            <person name="Zhang L."/>
        </authorList>
    </citation>
    <scope>NUCLEOTIDE SEQUENCE [LARGE SCALE GENOMIC DNA]</scope>
    <source>
        <strain evidence="2">LZ_2023a</strain>
        <tissue evidence="2">Muscle</tissue>
    </source>
</reference>
<name>A0AAW0T740_SCYPA</name>
<accession>A0AAW0T740</accession>
<dbReference type="AlphaFoldDB" id="A0AAW0T740"/>
<dbReference type="Proteomes" id="UP001487740">
    <property type="component" value="Unassembled WGS sequence"/>
</dbReference>
<proteinExistence type="predicted"/>